<name>A0AAU9K0Y5_9CILI</name>
<accession>A0AAU9K0Y5</accession>
<protein>
    <submittedName>
        <fullName evidence="2">Uncharacterized protein</fullName>
    </submittedName>
</protein>
<feature type="compositionally biased region" description="Basic and acidic residues" evidence="1">
    <location>
        <begin position="85"/>
        <end position="103"/>
    </location>
</feature>
<comment type="caution">
    <text evidence="2">The sequence shown here is derived from an EMBL/GenBank/DDBJ whole genome shotgun (WGS) entry which is preliminary data.</text>
</comment>
<dbReference type="EMBL" id="CAJZBQ010000047">
    <property type="protein sequence ID" value="CAG9329307.1"/>
    <property type="molecule type" value="Genomic_DNA"/>
</dbReference>
<proteinExistence type="predicted"/>
<gene>
    <name evidence="2" type="ORF">BSTOLATCC_MIC48131</name>
</gene>
<keyword evidence="3" id="KW-1185">Reference proteome</keyword>
<evidence type="ECO:0000313" key="3">
    <source>
        <dbReference type="Proteomes" id="UP001162131"/>
    </source>
</evidence>
<dbReference type="Proteomes" id="UP001162131">
    <property type="component" value="Unassembled WGS sequence"/>
</dbReference>
<evidence type="ECO:0000256" key="1">
    <source>
        <dbReference type="SAM" id="MobiDB-lite"/>
    </source>
</evidence>
<sequence length="461" mass="53017">MENPSRTLISNIRISDSMNDESKALLPEPKQLEKAFNVKLHKKFNTDRDIGTHRSEELKISGSDTVGYSDAAQISDPVSLDFIESSERDQKSRDLKSGQESNRKKFSIKRATEEPAVPQDSNLNIETGIKPRSRSSTIHQNKGRERTGDLGAGRHHVSEGGPHIGAAPFNVRFDESEIQRSHPPKFESTESRDELNIEIVDEDYVPSTITDITEINVQNPVFSQPFTNKSTEKKSLETNNATLIIEEESVCDYKANFLKCVPLGSEKRYKICKSTWLCFCKKTEIEIRSEGYNTLIWLSQKELDPSDEIQVKIYNSLLREIPHELIGFPQTLTEWRESFMSDSLINDPTKGLLLVLLELLFLKQKRMDVYGKFETLSLDEKKIFAILPATTKNIVVEYLHNWKFYQILIAGKPSNLFFTFYTNIINYYWYSLKKKGRSGQQITKKIHIKLKKNINEFFSKN</sequence>
<evidence type="ECO:0000313" key="2">
    <source>
        <dbReference type="EMBL" id="CAG9329307.1"/>
    </source>
</evidence>
<organism evidence="2 3">
    <name type="scientific">Blepharisma stoltei</name>
    <dbReference type="NCBI Taxonomy" id="1481888"/>
    <lineage>
        <taxon>Eukaryota</taxon>
        <taxon>Sar</taxon>
        <taxon>Alveolata</taxon>
        <taxon>Ciliophora</taxon>
        <taxon>Postciliodesmatophora</taxon>
        <taxon>Heterotrichea</taxon>
        <taxon>Heterotrichida</taxon>
        <taxon>Blepharismidae</taxon>
        <taxon>Blepharisma</taxon>
    </lineage>
</organism>
<dbReference type="AlphaFoldDB" id="A0AAU9K0Y5"/>
<feature type="region of interest" description="Disordered" evidence="1">
    <location>
        <begin position="46"/>
        <end position="152"/>
    </location>
</feature>
<reference evidence="2" key="1">
    <citation type="submission" date="2021-09" db="EMBL/GenBank/DDBJ databases">
        <authorList>
            <consortium name="AG Swart"/>
            <person name="Singh M."/>
            <person name="Singh A."/>
            <person name="Seah K."/>
            <person name="Emmerich C."/>
        </authorList>
    </citation>
    <scope>NUCLEOTIDE SEQUENCE</scope>
    <source>
        <strain evidence="2">ATCC30299</strain>
    </source>
</reference>
<feature type="compositionally biased region" description="Basic and acidic residues" evidence="1">
    <location>
        <begin position="46"/>
        <end position="59"/>
    </location>
</feature>